<dbReference type="InterPro" id="IPR052894">
    <property type="entry name" value="AsmA-related"/>
</dbReference>
<dbReference type="RefSeq" id="WP_220640820.1">
    <property type="nucleotide sequence ID" value="NZ_CP080429.1"/>
</dbReference>
<keyword evidence="3" id="KW-1185">Reference proteome</keyword>
<keyword evidence="1" id="KW-0812">Transmembrane</keyword>
<reference evidence="2 3" key="1">
    <citation type="submission" date="2021-07" db="EMBL/GenBank/DDBJ databases">
        <title>Flavobacterium WSW3-B6 sp.nov, isolated from seaweed.</title>
        <authorList>
            <person name="Muhammad N."/>
            <person name="Ho H."/>
            <person name="Lee Y.-J."/>
            <person name="Nguyen T."/>
            <person name="Ho J."/>
            <person name="Kim S.-G."/>
        </authorList>
    </citation>
    <scope>NUCLEOTIDE SEQUENCE [LARGE SCALE GENOMIC DNA]</scope>
    <source>
        <strain evidence="2 3">WSW3-B6</strain>
    </source>
</reference>
<protein>
    <submittedName>
        <fullName evidence="2">DUF748 domain-containing protein</fullName>
    </submittedName>
</protein>
<dbReference type="EMBL" id="CP080429">
    <property type="protein sequence ID" value="QYJ68480.1"/>
    <property type="molecule type" value="Genomic_DNA"/>
</dbReference>
<accession>A0ABX8V6P0</accession>
<evidence type="ECO:0000256" key="1">
    <source>
        <dbReference type="SAM" id="Phobius"/>
    </source>
</evidence>
<dbReference type="Proteomes" id="UP000825381">
    <property type="component" value="Chromosome"/>
</dbReference>
<evidence type="ECO:0000313" key="2">
    <source>
        <dbReference type="EMBL" id="QYJ68480.1"/>
    </source>
</evidence>
<name>A0ABX8V6P0_9FLAO</name>
<sequence>MKKFKKLWITLGSIIVLLIIANFALEPVALHYVNKALANIEGYKGSVKDIDIHLYRGAYRIDSLEIKKIEKDGTEPFVAADAIDISIQWKSLFKGAITGEFYVEHPVLNFIKRGDAVDTGGDNDFIQTIKDLSPVTINRFEITNGEVHYIDYGASPNIDIAATNVNAVATNLTNVLRKDDPLPSDITLTAITSGNGRIDSSAKINLLKEVPDFDFNFKLEQMNLTYLKDFTDAYAKFTFKKGTLAITSELAMNNGKYDGYLKPVMDDIRIIDLTPDTEREKERGFFKKVWELIVGGTVAVVKNKSKDRLATKVPLKGNLKEGEPFTWTLIVNVLRNGFIKAFDKNLDNSISFDDVAGEEESKKE</sequence>
<keyword evidence="1" id="KW-0472">Membrane</keyword>
<evidence type="ECO:0000313" key="3">
    <source>
        <dbReference type="Proteomes" id="UP000825381"/>
    </source>
</evidence>
<feature type="transmembrane region" description="Helical" evidence="1">
    <location>
        <begin position="7"/>
        <end position="25"/>
    </location>
</feature>
<dbReference type="Pfam" id="PF05359">
    <property type="entry name" value="DUF748"/>
    <property type="match status" value="1"/>
</dbReference>
<dbReference type="PANTHER" id="PTHR30441">
    <property type="entry name" value="DUF748 DOMAIN-CONTAINING PROTEIN"/>
    <property type="match status" value="1"/>
</dbReference>
<keyword evidence="1" id="KW-1133">Transmembrane helix</keyword>
<dbReference type="PANTHER" id="PTHR30441:SF8">
    <property type="entry name" value="DUF748 DOMAIN-CONTAINING PROTEIN"/>
    <property type="match status" value="1"/>
</dbReference>
<organism evidence="2 3">
    <name type="scientific">Flavobacterium litorale</name>
    <dbReference type="NCBI Taxonomy" id="2856519"/>
    <lineage>
        <taxon>Bacteria</taxon>
        <taxon>Pseudomonadati</taxon>
        <taxon>Bacteroidota</taxon>
        <taxon>Flavobacteriia</taxon>
        <taxon>Flavobacteriales</taxon>
        <taxon>Flavobacteriaceae</taxon>
        <taxon>Flavobacterium</taxon>
    </lineage>
</organism>
<proteinExistence type="predicted"/>
<gene>
    <name evidence="2" type="ORF">K1I41_00940</name>
</gene>
<dbReference type="InterPro" id="IPR008023">
    <property type="entry name" value="DUF748"/>
</dbReference>